<dbReference type="Pfam" id="PF07734">
    <property type="entry name" value="FBA_1"/>
    <property type="match status" value="1"/>
</dbReference>
<dbReference type="PANTHER" id="PTHR31672">
    <property type="entry name" value="BNACNNG10540D PROTEIN"/>
    <property type="match status" value="1"/>
</dbReference>
<dbReference type="SUPFAM" id="SSF81383">
    <property type="entry name" value="F-box domain"/>
    <property type="match status" value="1"/>
</dbReference>
<dbReference type="AlphaFoldDB" id="A0A9Q0F748"/>
<accession>A0A9Q0F748</accession>
<dbReference type="OrthoDB" id="591557at2759"/>
<dbReference type="InterPro" id="IPR001810">
    <property type="entry name" value="F-box_dom"/>
</dbReference>
<comment type="caution">
    <text evidence="2">The sequence shown here is derived from an EMBL/GenBank/DDBJ whole genome shotgun (WGS) entry which is preliminary data.</text>
</comment>
<evidence type="ECO:0000313" key="3">
    <source>
        <dbReference type="Proteomes" id="UP001141552"/>
    </source>
</evidence>
<dbReference type="NCBIfam" id="TIGR01640">
    <property type="entry name" value="F_box_assoc_1"/>
    <property type="match status" value="1"/>
</dbReference>
<sequence length="195" mass="22168">MGAANLRFPSEILEEILALLPQQSIHRFRSVSKSWSSLLVSVEFHNLRSRSSPPEINVQKLLHQYPKNCPDGAHHGLESFDFRNGQSKNDEGIVVWNPFTGVYRRLPQPEYTSGLAYGFGRDSVGDDYKVFLAAHRLYAPVEFQIFSLKTGSWKKVEIPSRYLDRIKEGGGGLYLNGTLYWESRSGEKIIAFDMV</sequence>
<reference evidence="2" key="2">
    <citation type="journal article" date="2023" name="Plants (Basel)">
        <title>Annotation of the Turnera subulata (Passifloraceae) Draft Genome Reveals the S-Locus Evolved after the Divergence of Turneroideae from Passifloroideae in a Stepwise Manner.</title>
        <authorList>
            <person name="Henning P.M."/>
            <person name="Roalson E.H."/>
            <person name="Mir W."/>
            <person name="McCubbin A.G."/>
            <person name="Shore J.S."/>
        </authorList>
    </citation>
    <scope>NUCLEOTIDE SEQUENCE</scope>
    <source>
        <strain evidence="2">F60SS</strain>
    </source>
</reference>
<dbReference type="InterPro" id="IPR036047">
    <property type="entry name" value="F-box-like_dom_sf"/>
</dbReference>
<dbReference type="Pfam" id="PF00646">
    <property type="entry name" value="F-box"/>
    <property type="match status" value="1"/>
</dbReference>
<dbReference type="Gene3D" id="1.20.1280.50">
    <property type="match status" value="1"/>
</dbReference>
<dbReference type="PROSITE" id="PS50181">
    <property type="entry name" value="FBOX"/>
    <property type="match status" value="1"/>
</dbReference>
<reference evidence="2" key="1">
    <citation type="submission" date="2022-02" db="EMBL/GenBank/DDBJ databases">
        <authorList>
            <person name="Henning P.M."/>
            <person name="McCubbin A.G."/>
            <person name="Shore J.S."/>
        </authorList>
    </citation>
    <scope>NUCLEOTIDE SEQUENCE</scope>
    <source>
        <strain evidence="2">F60SS</strain>
        <tissue evidence="2">Leaves</tissue>
    </source>
</reference>
<evidence type="ECO:0000313" key="2">
    <source>
        <dbReference type="EMBL" id="KAJ4826163.1"/>
    </source>
</evidence>
<protein>
    <recommendedName>
        <fullName evidence="1">F-box domain-containing protein</fullName>
    </recommendedName>
</protein>
<proteinExistence type="predicted"/>
<dbReference type="Proteomes" id="UP001141552">
    <property type="component" value="Unassembled WGS sequence"/>
</dbReference>
<name>A0A9Q0F748_9ROSI</name>
<gene>
    <name evidence="2" type="ORF">Tsubulata_023033</name>
</gene>
<organism evidence="2 3">
    <name type="scientific">Turnera subulata</name>
    <dbReference type="NCBI Taxonomy" id="218843"/>
    <lineage>
        <taxon>Eukaryota</taxon>
        <taxon>Viridiplantae</taxon>
        <taxon>Streptophyta</taxon>
        <taxon>Embryophyta</taxon>
        <taxon>Tracheophyta</taxon>
        <taxon>Spermatophyta</taxon>
        <taxon>Magnoliopsida</taxon>
        <taxon>eudicotyledons</taxon>
        <taxon>Gunneridae</taxon>
        <taxon>Pentapetalae</taxon>
        <taxon>rosids</taxon>
        <taxon>fabids</taxon>
        <taxon>Malpighiales</taxon>
        <taxon>Passifloraceae</taxon>
        <taxon>Turnera</taxon>
    </lineage>
</organism>
<dbReference type="InterPro" id="IPR050796">
    <property type="entry name" value="SCF_F-box_component"/>
</dbReference>
<dbReference type="InterPro" id="IPR017451">
    <property type="entry name" value="F-box-assoc_interact_dom"/>
</dbReference>
<dbReference type="PANTHER" id="PTHR31672:SF13">
    <property type="entry name" value="F-BOX PROTEIN CPR30-LIKE"/>
    <property type="match status" value="1"/>
</dbReference>
<dbReference type="SMART" id="SM00256">
    <property type="entry name" value="FBOX"/>
    <property type="match status" value="1"/>
</dbReference>
<keyword evidence="3" id="KW-1185">Reference proteome</keyword>
<dbReference type="EMBL" id="JAKUCV010006728">
    <property type="protein sequence ID" value="KAJ4826163.1"/>
    <property type="molecule type" value="Genomic_DNA"/>
</dbReference>
<dbReference type="InterPro" id="IPR006527">
    <property type="entry name" value="F-box-assoc_dom_typ1"/>
</dbReference>
<feature type="domain" description="F-box" evidence="1">
    <location>
        <begin position="2"/>
        <end position="47"/>
    </location>
</feature>
<evidence type="ECO:0000259" key="1">
    <source>
        <dbReference type="PROSITE" id="PS50181"/>
    </source>
</evidence>